<dbReference type="EMBL" id="JBDJPC010000003">
    <property type="protein sequence ID" value="KAL1509182.1"/>
    <property type="molecule type" value="Genomic_DNA"/>
</dbReference>
<sequence>MHLTEAEQFCGCLAVLVILHSYRKTYLWQNLYKNDIILDDEDQRFILIMFGPCAVAFACSMVGAEVDKLLADCYETQENFHYSSYEYKELQTVILILGSRVLQFTAANFMEIKRSTFLSIMAAVTTYFVALVQFC</sequence>
<evidence type="ECO:0000256" key="3">
    <source>
        <dbReference type="ARBA" id="ARBA00022692"/>
    </source>
</evidence>
<gene>
    <name evidence="7" type="ORF">ABEB36_003958</name>
</gene>
<comment type="caution">
    <text evidence="7">The sequence shown here is derived from an EMBL/GenBank/DDBJ whole genome shotgun (WGS) entry which is preliminary data.</text>
</comment>
<dbReference type="GO" id="GO:0005886">
    <property type="term" value="C:plasma membrane"/>
    <property type="evidence" value="ECO:0007669"/>
    <property type="project" value="UniProtKB-SubCell"/>
</dbReference>
<proteinExistence type="predicted"/>
<evidence type="ECO:0000256" key="1">
    <source>
        <dbReference type="ARBA" id="ARBA00004651"/>
    </source>
</evidence>
<evidence type="ECO:0000313" key="7">
    <source>
        <dbReference type="EMBL" id="KAL1509182.1"/>
    </source>
</evidence>
<name>A0ABD1F2B1_HYPHA</name>
<dbReference type="Proteomes" id="UP001566132">
    <property type="component" value="Unassembled WGS sequence"/>
</dbReference>
<dbReference type="Pfam" id="PF08395">
    <property type="entry name" value="7tm_7"/>
    <property type="match status" value="1"/>
</dbReference>
<evidence type="ECO:0000313" key="8">
    <source>
        <dbReference type="Proteomes" id="UP001566132"/>
    </source>
</evidence>
<evidence type="ECO:0000256" key="2">
    <source>
        <dbReference type="ARBA" id="ARBA00022475"/>
    </source>
</evidence>
<evidence type="ECO:0000256" key="5">
    <source>
        <dbReference type="ARBA" id="ARBA00023136"/>
    </source>
</evidence>
<feature type="transmembrane region" description="Helical" evidence="6">
    <location>
        <begin position="116"/>
        <end position="134"/>
    </location>
</feature>
<organism evidence="7 8">
    <name type="scientific">Hypothenemus hampei</name>
    <name type="common">Coffee berry borer</name>
    <dbReference type="NCBI Taxonomy" id="57062"/>
    <lineage>
        <taxon>Eukaryota</taxon>
        <taxon>Metazoa</taxon>
        <taxon>Ecdysozoa</taxon>
        <taxon>Arthropoda</taxon>
        <taxon>Hexapoda</taxon>
        <taxon>Insecta</taxon>
        <taxon>Pterygota</taxon>
        <taxon>Neoptera</taxon>
        <taxon>Endopterygota</taxon>
        <taxon>Coleoptera</taxon>
        <taxon>Polyphaga</taxon>
        <taxon>Cucujiformia</taxon>
        <taxon>Curculionidae</taxon>
        <taxon>Scolytinae</taxon>
        <taxon>Hypothenemus</taxon>
    </lineage>
</organism>
<comment type="subcellular location">
    <subcellularLocation>
        <location evidence="1">Cell membrane</location>
        <topology evidence="1">Multi-pass membrane protein</topology>
    </subcellularLocation>
</comment>
<evidence type="ECO:0000256" key="4">
    <source>
        <dbReference type="ARBA" id="ARBA00022989"/>
    </source>
</evidence>
<reference evidence="7 8" key="1">
    <citation type="submission" date="2024-05" db="EMBL/GenBank/DDBJ databases">
        <title>Genetic variation in Jamaican populations of the coffee berry borer (Hypothenemus hampei).</title>
        <authorList>
            <person name="Errbii M."/>
            <person name="Myrie A."/>
        </authorList>
    </citation>
    <scope>NUCLEOTIDE SEQUENCE [LARGE SCALE GENOMIC DNA]</scope>
    <source>
        <strain evidence="7">JA-Hopewell-2020-01-JO</strain>
        <tissue evidence="7">Whole body</tissue>
    </source>
</reference>
<keyword evidence="3 6" id="KW-0812">Transmembrane</keyword>
<dbReference type="AlphaFoldDB" id="A0ABD1F2B1"/>
<feature type="transmembrane region" description="Helical" evidence="6">
    <location>
        <begin position="44"/>
        <end position="64"/>
    </location>
</feature>
<keyword evidence="5 6" id="KW-0472">Membrane</keyword>
<dbReference type="InterPro" id="IPR013604">
    <property type="entry name" value="7TM_chemorcpt"/>
</dbReference>
<protein>
    <submittedName>
        <fullName evidence="7">Uncharacterized protein</fullName>
    </submittedName>
</protein>
<keyword evidence="8" id="KW-1185">Reference proteome</keyword>
<keyword evidence="4 6" id="KW-1133">Transmembrane helix</keyword>
<accession>A0ABD1F2B1</accession>
<evidence type="ECO:0000256" key="6">
    <source>
        <dbReference type="SAM" id="Phobius"/>
    </source>
</evidence>
<keyword evidence="2" id="KW-1003">Cell membrane</keyword>